<evidence type="ECO:0000313" key="2">
    <source>
        <dbReference type="EMBL" id="ATZ16837.1"/>
    </source>
</evidence>
<keyword evidence="2" id="KW-0808">Transferase</keyword>
<reference evidence="5" key="3">
    <citation type="submission" date="2018-02" db="EMBL/GenBank/DDBJ databases">
        <title>Firefly genomes illuminate parallel origins of bioluminescence in beetles.</title>
        <authorList>
            <person name="Fallon T.R."/>
            <person name="Lower S.E.S."/>
            <person name="Behringer M."/>
            <person name="Weng J.-K."/>
        </authorList>
    </citation>
    <scope>NUCLEOTIDE SEQUENCE [LARGE SCALE GENOMIC DNA]</scope>
</reference>
<organism evidence="2 4">
    <name type="scientific">Williamsoniiplasma luminosum</name>
    <dbReference type="NCBI Taxonomy" id="214888"/>
    <lineage>
        <taxon>Bacteria</taxon>
        <taxon>Bacillati</taxon>
        <taxon>Mycoplasmatota</taxon>
        <taxon>Mollicutes</taxon>
        <taxon>Entomoplasmatales</taxon>
        <taxon>Williamsoniiplasma</taxon>
    </lineage>
</organism>
<name>A0A2K8NSU0_9MOLU</name>
<sequence length="98" mass="11461">MKDYVTAREFYEKLEQGWKVIDVRSPQELKYLQKFPNSINIPYPEVVDRMTHYFPDKNVKLITLCNAGNRSGMTARAFRRRGYLNVYVLNGGIEGLDL</sequence>
<dbReference type="EMBL" id="CP027019">
    <property type="protein sequence ID" value="AVP49509.1"/>
    <property type="molecule type" value="Genomic_DNA"/>
</dbReference>
<dbReference type="InterPro" id="IPR050229">
    <property type="entry name" value="GlpE_sulfurtransferase"/>
</dbReference>
<gene>
    <name evidence="3" type="ORF">C5T88_02945</name>
    <name evidence="2" type="ORF">ELUMI_v1c01090</name>
</gene>
<evidence type="ECO:0000259" key="1">
    <source>
        <dbReference type="PROSITE" id="PS50206"/>
    </source>
</evidence>
<dbReference type="OrthoDB" id="399039at2"/>
<evidence type="ECO:0000313" key="4">
    <source>
        <dbReference type="Proteomes" id="UP000232063"/>
    </source>
</evidence>
<dbReference type="RefSeq" id="WP_025734422.1">
    <property type="nucleotide sequence ID" value="NZ_CP024963.1"/>
</dbReference>
<evidence type="ECO:0000313" key="5">
    <source>
        <dbReference type="Proteomes" id="UP000239250"/>
    </source>
</evidence>
<dbReference type="InterPro" id="IPR036873">
    <property type="entry name" value="Rhodanese-like_dom_sf"/>
</dbReference>
<reference evidence="3" key="2">
    <citation type="journal article" date="2018" name="Elife">
        <title>Firefly genomes illuminate parallel origins of bioluminescence in beetles.</title>
        <authorList>
            <person name="Fallon T.R."/>
            <person name="Lower S.E."/>
            <person name="Chang C.H."/>
            <person name="Bessho-Uehara M."/>
            <person name="Martin G.J."/>
            <person name="Bewick A.J."/>
            <person name="Behringer M."/>
            <person name="Debat H.J."/>
            <person name="Wong I."/>
            <person name="Day J.C."/>
            <person name="Suvorov A."/>
            <person name="Silva C.J."/>
            <person name="Stanger-Hall K.F."/>
            <person name="Hall D.W."/>
            <person name="Schmitz R.J."/>
            <person name="Nelson D.R."/>
            <person name="Lewis S.M."/>
            <person name="Shigenobu S."/>
            <person name="Bybee S.M."/>
            <person name="Larracuente A.M."/>
            <person name="Oba Y."/>
            <person name="Weng J.K."/>
        </authorList>
    </citation>
    <scope>NUCLEOTIDE SEQUENCE</scope>
    <source>
        <strain evidence="3">NJ-2016</strain>
    </source>
</reference>
<proteinExistence type="predicted"/>
<dbReference type="KEGG" id="elj:ELUMI_v1c01090"/>
<keyword evidence="4" id="KW-1185">Reference proteome</keyword>
<evidence type="ECO:0000313" key="3">
    <source>
        <dbReference type="EMBL" id="AVP49509.1"/>
    </source>
</evidence>
<dbReference type="InterPro" id="IPR001763">
    <property type="entry name" value="Rhodanese-like_dom"/>
</dbReference>
<dbReference type="Proteomes" id="UP000239250">
    <property type="component" value="Chromosome"/>
</dbReference>
<dbReference type="PROSITE" id="PS50206">
    <property type="entry name" value="RHODANESE_3"/>
    <property type="match status" value="1"/>
</dbReference>
<dbReference type="Gene3D" id="3.40.250.10">
    <property type="entry name" value="Rhodanese-like domain"/>
    <property type="match status" value="1"/>
</dbReference>
<dbReference type="PANTHER" id="PTHR43031:SF1">
    <property type="entry name" value="PYRIDINE NUCLEOTIDE-DISULPHIDE OXIDOREDUCTASE"/>
    <property type="match status" value="1"/>
</dbReference>
<accession>A0A2K8NSU0</accession>
<reference evidence="2 4" key="1">
    <citation type="submission" date="2017-11" db="EMBL/GenBank/DDBJ databases">
        <title>Genome sequence of Entomoplasma luminosum PIMN-1 (ATCC 49195).</title>
        <authorList>
            <person name="Lo W.-S."/>
            <person name="Gasparich G.E."/>
            <person name="Kuo C.-H."/>
        </authorList>
    </citation>
    <scope>NUCLEOTIDE SEQUENCE [LARGE SCALE GENOMIC DNA]</scope>
    <source>
        <strain evidence="2 4">PIMN-1</strain>
    </source>
</reference>
<dbReference type="AlphaFoldDB" id="A0A2K8NSU0"/>
<dbReference type="SUPFAM" id="SSF52821">
    <property type="entry name" value="Rhodanese/Cell cycle control phosphatase"/>
    <property type="match status" value="1"/>
</dbReference>
<dbReference type="EMBL" id="CP024963">
    <property type="protein sequence ID" value="ATZ16837.1"/>
    <property type="molecule type" value="Genomic_DNA"/>
</dbReference>
<dbReference type="CDD" id="cd00158">
    <property type="entry name" value="RHOD"/>
    <property type="match status" value="1"/>
</dbReference>
<dbReference type="PANTHER" id="PTHR43031">
    <property type="entry name" value="FAD-DEPENDENT OXIDOREDUCTASE"/>
    <property type="match status" value="1"/>
</dbReference>
<dbReference type="GO" id="GO:0016740">
    <property type="term" value="F:transferase activity"/>
    <property type="evidence" value="ECO:0007669"/>
    <property type="project" value="UniProtKB-KW"/>
</dbReference>
<protein>
    <submittedName>
        <fullName evidence="3">Rhodanese-like domain-containing protein</fullName>
    </submittedName>
    <submittedName>
        <fullName evidence="2">Sulfurtransferase</fullName>
    </submittedName>
</protein>
<dbReference type="Proteomes" id="UP000232063">
    <property type="component" value="Chromosome"/>
</dbReference>
<dbReference type="SMART" id="SM00450">
    <property type="entry name" value="RHOD"/>
    <property type="match status" value="1"/>
</dbReference>
<dbReference type="Pfam" id="PF00581">
    <property type="entry name" value="Rhodanese"/>
    <property type="match status" value="1"/>
</dbReference>
<feature type="domain" description="Rhodanese" evidence="1">
    <location>
        <begin position="14"/>
        <end position="98"/>
    </location>
</feature>